<sequence>MSRSSIGSGGKICRSGEGPSSGENKDRRGVDFDGFPTEPVNGSVSLTGSANSQDVRVEKVDELSNPTWAVLDQVVRILSCTPCEYSSSIYLTACFAEVNIDIVRLIHAFLWVTIWNSYYIDGDILRIAVLLLVQPSKMTHYITLLMSTILMWSLQSFNRVKGVDGNSNEILGAACGRFWANRAARLLPMHRSAKGHSFGIAGGASMLVVDVGVNGHFNRELQRHEWRFPANSSYKAAMVSQFMLVRLFICGGPVDVLLV</sequence>
<evidence type="ECO:0000256" key="1">
    <source>
        <dbReference type="SAM" id="MobiDB-lite"/>
    </source>
</evidence>
<accession>A0A978V9K5</accession>
<gene>
    <name evidence="2" type="ORF">FEM48_Zijuj06G0135600</name>
</gene>
<protein>
    <submittedName>
        <fullName evidence="2">Uncharacterized protein</fullName>
    </submittedName>
</protein>
<dbReference type="Proteomes" id="UP000813462">
    <property type="component" value="Unassembled WGS sequence"/>
</dbReference>
<feature type="region of interest" description="Disordered" evidence="1">
    <location>
        <begin position="1"/>
        <end position="48"/>
    </location>
</feature>
<evidence type="ECO:0000313" key="3">
    <source>
        <dbReference type="Proteomes" id="UP000813462"/>
    </source>
</evidence>
<organism evidence="2 3">
    <name type="scientific">Ziziphus jujuba var. spinosa</name>
    <dbReference type="NCBI Taxonomy" id="714518"/>
    <lineage>
        <taxon>Eukaryota</taxon>
        <taxon>Viridiplantae</taxon>
        <taxon>Streptophyta</taxon>
        <taxon>Embryophyta</taxon>
        <taxon>Tracheophyta</taxon>
        <taxon>Spermatophyta</taxon>
        <taxon>Magnoliopsida</taxon>
        <taxon>eudicotyledons</taxon>
        <taxon>Gunneridae</taxon>
        <taxon>Pentapetalae</taxon>
        <taxon>rosids</taxon>
        <taxon>fabids</taxon>
        <taxon>Rosales</taxon>
        <taxon>Rhamnaceae</taxon>
        <taxon>Paliureae</taxon>
        <taxon>Ziziphus</taxon>
    </lineage>
</organism>
<reference evidence="2" key="1">
    <citation type="journal article" date="2021" name="Front. Plant Sci.">
        <title>Chromosome-Scale Genome Assembly for Chinese Sour Jujube and Insights Into Its Genome Evolution and Domestication Signature.</title>
        <authorList>
            <person name="Shen L.-Y."/>
            <person name="Luo H."/>
            <person name="Wang X.-L."/>
            <person name="Wang X.-M."/>
            <person name="Qiu X.-J."/>
            <person name="Liu H."/>
            <person name="Zhou S.-S."/>
            <person name="Jia K.-H."/>
            <person name="Nie S."/>
            <person name="Bao Y.-T."/>
            <person name="Zhang R.-G."/>
            <person name="Yun Q.-Z."/>
            <person name="Chai Y.-H."/>
            <person name="Lu J.-Y."/>
            <person name="Li Y."/>
            <person name="Zhao S.-W."/>
            <person name="Mao J.-F."/>
            <person name="Jia S.-G."/>
            <person name="Mao Y.-M."/>
        </authorList>
    </citation>
    <scope>NUCLEOTIDE SEQUENCE</scope>
    <source>
        <strain evidence="2">AT0</strain>
        <tissue evidence="2">Leaf</tissue>
    </source>
</reference>
<name>A0A978V9K5_ZIZJJ</name>
<dbReference type="AlphaFoldDB" id="A0A978V9K5"/>
<comment type="caution">
    <text evidence="2">The sequence shown here is derived from an EMBL/GenBank/DDBJ whole genome shotgun (WGS) entry which is preliminary data.</text>
</comment>
<proteinExistence type="predicted"/>
<evidence type="ECO:0000313" key="2">
    <source>
        <dbReference type="EMBL" id="KAH7524590.1"/>
    </source>
</evidence>
<dbReference type="EMBL" id="JAEACU010000006">
    <property type="protein sequence ID" value="KAH7524590.1"/>
    <property type="molecule type" value="Genomic_DNA"/>
</dbReference>